<protein>
    <recommendedName>
        <fullName evidence="4">ABC transmembrane type-1 domain-containing protein</fullName>
    </recommendedName>
</protein>
<keyword evidence="1" id="KW-0472">Membrane</keyword>
<comment type="caution">
    <text evidence="2">The sequence shown here is derived from an EMBL/GenBank/DDBJ whole genome shotgun (WGS) entry which is preliminary data.</text>
</comment>
<evidence type="ECO:0000313" key="3">
    <source>
        <dbReference type="Proteomes" id="UP000176593"/>
    </source>
</evidence>
<evidence type="ECO:0008006" key="4">
    <source>
        <dbReference type="Google" id="ProtNLM"/>
    </source>
</evidence>
<dbReference type="AlphaFoldDB" id="A0A1F7V6Z0"/>
<feature type="transmembrane region" description="Helical" evidence="1">
    <location>
        <begin position="81"/>
        <end position="100"/>
    </location>
</feature>
<proteinExistence type="predicted"/>
<name>A0A1F7V6Z0_9BACT</name>
<dbReference type="EMBL" id="MGEQ01000010">
    <property type="protein sequence ID" value="OGL86250.1"/>
    <property type="molecule type" value="Genomic_DNA"/>
</dbReference>
<keyword evidence="1" id="KW-1133">Transmembrane helix</keyword>
<reference evidence="2 3" key="1">
    <citation type="journal article" date="2016" name="Nat. Commun.">
        <title>Thousands of microbial genomes shed light on interconnected biogeochemical processes in an aquifer system.</title>
        <authorList>
            <person name="Anantharaman K."/>
            <person name="Brown C.T."/>
            <person name="Hug L.A."/>
            <person name="Sharon I."/>
            <person name="Castelle C.J."/>
            <person name="Probst A.J."/>
            <person name="Thomas B.C."/>
            <person name="Singh A."/>
            <person name="Wilkins M.J."/>
            <person name="Karaoz U."/>
            <person name="Brodie E.L."/>
            <person name="Williams K.H."/>
            <person name="Hubbard S.S."/>
            <person name="Banfield J.F."/>
        </authorList>
    </citation>
    <scope>NUCLEOTIDE SEQUENCE [LARGE SCALE GENOMIC DNA]</scope>
</reference>
<accession>A0A1F7V6Z0</accession>
<dbReference type="Proteomes" id="UP000176593">
    <property type="component" value="Unassembled WGS sequence"/>
</dbReference>
<evidence type="ECO:0000313" key="2">
    <source>
        <dbReference type="EMBL" id="OGL86250.1"/>
    </source>
</evidence>
<gene>
    <name evidence="2" type="ORF">A3I41_01660</name>
</gene>
<keyword evidence="1" id="KW-0812">Transmembrane</keyword>
<evidence type="ECO:0000256" key="1">
    <source>
        <dbReference type="SAM" id="Phobius"/>
    </source>
</evidence>
<feature type="transmembrane region" description="Helical" evidence="1">
    <location>
        <begin position="15"/>
        <end position="34"/>
    </location>
</feature>
<sequence length="109" mass="12731">MNASFWNTEAPVNGWRVMHLVCCVLFGVWYFAALPMISMRFGGFGGNVSRYVFIQEYVPGFEMYRTIILTERLVDEYMRGVILSALPALILLMLEIFSWIKAKEYVRKF</sequence>
<organism evidence="2 3">
    <name type="scientific">Candidatus Uhrbacteria bacterium RIFCSPLOWO2_02_FULL_48_18</name>
    <dbReference type="NCBI Taxonomy" id="1802408"/>
    <lineage>
        <taxon>Bacteria</taxon>
        <taxon>Candidatus Uhriibacteriota</taxon>
    </lineage>
</organism>